<organism evidence="4 5">
    <name type="scientific">Fusarium solani</name>
    <name type="common">Filamentous fungus</name>
    <dbReference type="NCBI Taxonomy" id="169388"/>
    <lineage>
        <taxon>Eukaryota</taxon>
        <taxon>Fungi</taxon>
        <taxon>Dikarya</taxon>
        <taxon>Ascomycota</taxon>
        <taxon>Pezizomycotina</taxon>
        <taxon>Sordariomycetes</taxon>
        <taxon>Hypocreomycetidae</taxon>
        <taxon>Hypocreales</taxon>
        <taxon>Nectriaceae</taxon>
        <taxon>Fusarium</taxon>
        <taxon>Fusarium solani species complex</taxon>
    </lineage>
</organism>
<accession>A0A9P9JUN2</accession>
<evidence type="ECO:0000256" key="1">
    <source>
        <dbReference type="ARBA" id="ARBA00009009"/>
    </source>
</evidence>
<proteinExistence type="inferred from homology"/>
<evidence type="ECO:0000313" key="4">
    <source>
        <dbReference type="EMBL" id="KAH7227247.1"/>
    </source>
</evidence>
<evidence type="ECO:0000259" key="3">
    <source>
        <dbReference type="Pfam" id="PF00144"/>
    </source>
</evidence>
<dbReference type="SMR" id="A0A9P9JUN2"/>
<dbReference type="OrthoDB" id="428260at2759"/>
<dbReference type="InterPro" id="IPR001466">
    <property type="entry name" value="Beta-lactam-related"/>
</dbReference>
<dbReference type="PANTHER" id="PTHR43283:SF17">
    <property type="entry name" value="(LOVD), PUTATIVE (AFU_ORTHOLOGUE AFUA_5G00920)-RELATED"/>
    <property type="match status" value="1"/>
</dbReference>
<dbReference type="EMBL" id="JAGTJS010000047">
    <property type="protein sequence ID" value="KAH7227247.1"/>
    <property type="molecule type" value="Genomic_DNA"/>
</dbReference>
<dbReference type="GO" id="GO:0016787">
    <property type="term" value="F:hydrolase activity"/>
    <property type="evidence" value="ECO:0007669"/>
    <property type="project" value="UniProtKB-KW"/>
</dbReference>
<dbReference type="Proteomes" id="UP000736672">
    <property type="component" value="Unassembled WGS sequence"/>
</dbReference>
<name>A0A9P9JUN2_FUSSL</name>
<comment type="similarity">
    <text evidence="1">Belongs to the class-A beta-lactamase family.</text>
</comment>
<keyword evidence="5" id="KW-1185">Reference proteome</keyword>
<gene>
    <name evidence="4" type="ORF">B0J15DRAFT_411384</name>
</gene>
<evidence type="ECO:0000256" key="2">
    <source>
        <dbReference type="ARBA" id="ARBA00022801"/>
    </source>
</evidence>
<dbReference type="SUPFAM" id="SSF56601">
    <property type="entry name" value="beta-lactamase/transpeptidase-like"/>
    <property type="match status" value="1"/>
</dbReference>
<reference evidence="4" key="1">
    <citation type="journal article" date="2021" name="Nat. Commun.">
        <title>Genetic determinants of endophytism in the Arabidopsis root mycobiome.</title>
        <authorList>
            <person name="Mesny F."/>
            <person name="Miyauchi S."/>
            <person name="Thiergart T."/>
            <person name="Pickel B."/>
            <person name="Atanasova L."/>
            <person name="Karlsson M."/>
            <person name="Huettel B."/>
            <person name="Barry K.W."/>
            <person name="Haridas S."/>
            <person name="Chen C."/>
            <person name="Bauer D."/>
            <person name="Andreopoulos W."/>
            <person name="Pangilinan J."/>
            <person name="LaButti K."/>
            <person name="Riley R."/>
            <person name="Lipzen A."/>
            <person name="Clum A."/>
            <person name="Drula E."/>
            <person name="Henrissat B."/>
            <person name="Kohler A."/>
            <person name="Grigoriev I.V."/>
            <person name="Martin F.M."/>
            <person name="Hacquard S."/>
        </authorList>
    </citation>
    <scope>NUCLEOTIDE SEQUENCE</scope>
    <source>
        <strain evidence="4">FSSC 5 MPI-SDFR-AT-0091</strain>
    </source>
</reference>
<protein>
    <submittedName>
        <fullName evidence="4">Beta-lactamase</fullName>
    </submittedName>
</protein>
<comment type="caution">
    <text evidence="4">The sequence shown here is derived from an EMBL/GenBank/DDBJ whole genome shotgun (WGS) entry which is preliminary data.</text>
</comment>
<evidence type="ECO:0000313" key="5">
    <source>
        <dbReference type="Proteomes" id="UP000736672"/>
    </source>
</evidence>
<dbReference type="Pfam" id="PF00144">
    <property type="entry name" value="Beta-lactamase"/>
    <property type="match status" value="1"/>
</dbReference>
<dbReference type="InterPro" id="IPR012338">
    <property type="entry name" value="Beta-lactam/transpept-like"/>
</dbReference>
<dbReference type="Gene3D" id="3.40.710.10">
    <property type="entry name" value="DD-peptidase/beta-lactamase superfamily"/>
    <property type="match status" value="1"/>
</dbReference>
<keyword evidence="2" id="KW-0378">Hydrolase</keyword>
<sequence>MPSLEEAFTTAIAQGKISGTVLMATNETGSFRYSRAFGPRSLHGTEEALKLDAFLVFASFTKLITTIAALQLVERGKWTLDEDVFDILPELKRLPILAEMKEGRAVLTKRENNITLRHLLTHSSGVGYSMTSTLIQEYHTSIGLPPSAPFPKVVDRFGCPLLFEPGSSWQYGGGLDWVGLGVARIAQTTLEEYCQQNIFEPLRITDTTFWPERQPVLRARLAGMTVRDSNVSDGQGMMLPYSGPRPGGEYAEEFGGQGAYGTVPDFLKILQSLLADDEKLVKRETTAEMFKPQLNCESQKALQATFGSNDRSRLFIGEFPEHVQYDWGLGGLLTMQDVKINGIQWRKKGCMVWSGLPNLFWFLDREAGLCGVYGTQALPPGDSGTGEMIAFFDKTMYELYAGHKDNINR</sequence>
<dbReference type="PANTHER" id="PTHR43283">
    <property type="entry name" value="BETA-LACTAMASE-RELATED"/>
    <property type="match status" value="1"/>
</dbReference>
<feature type="domain" description="Beta-lactamase-related" evidence="3">
    <location>
        <begin position="5"/>
        <end position="382"/>
    </location>
</feature>
<dbReference type="InterPro" id="IPR050789">
    <property type="entry name" value="Diverse_Enzym_Activities"/>
</dbReference>
<dbReference type="AlphaFoldDB" id="A0A9P9JUN2"/>